<keyword evidence="2" id="KW-1185">Reference proteome</keyword>
<name>A0A849HIF4_9MICO</name>
<evidence type="ECO:0000313" key="2">
    <source>
        <dbReference type="Proteomes" id="UP000588586"/>
    </source>
</evidence>
<protein>
    <submittedName>
        <fullName evidence="1">Uncharacterized protein</fullName>
    </submittedName>
</protein>
<accession>A0A849HIF4</accession>
<organism evidence="1 2">
    <name type="scientific">Knoellia koreensis</name>
    <dbReference type="NCBI Taxonomy" id="2730921"/>
    <lineage>
        <taxon>Bacteria</taxon>
        <taxon>Bacillati</taxon>
        <taxon>Actinomycetota</taxon>
        <taxon>Actinomycetes</taxon>
        <taxon>Micrococcales</taxon>
        <taxon>Intrasporangiaceae</taxon>
        <taxon>Knoellia</taxon>
    </lineage>
</organism>
<dbReference type="EMBL" id="JABEPQ010000002">
    <property type="protein sequence ID" value="NNM46979.1"/>
    <property type="molecule type" value="Genomic_DNA"/>
</dbReference>
<dbReference type="RefSeq" id="WP_171244009.1">
    <property type="nucleotide sequence ID" value="NZ_JABEPQ010000002.1"/>
</dbReference>
<comment type="caution">
    <text evidence="1">The sequence shown here is derived from an EMBL/GenBank/DDBJ whole genome shotgun (WGS) entry which is preliminary data.</text>
</comment>
<proteinExistence type="predicted"/>
<dbReference type="Proteomes" id="UP000588586">
    <property type="component" value="Unassembled WGS sequence"/>
</dbReference>
<dbReference type="AlphaFoldDB" id="A0A849HIF4"/>
<evidence type="ECO:0000313" key="1">
    <source>
        <dbReference type="EMBL" id="NNM46979.1"/>
    </source>
</evidence>
<gene>
    <name evidence="1" type="ORF">HJG52_13300</name>
</gene>
<sequence>MTDETDLRRLLDVAGSEGEALADLAGCVDRLHQVRAARAALARLDAPSLRAALEARRSALGQGSVP</sequence>
<reference evidence="1 2" key="1">
    <citation type="submission" date="2020-04" db="EMBL/GenBank/DDBJ databases">
        <title>Knoellia sp. isolate from air conditioner.</title>
        <authorList>
            <person name="Chea S."/>
            <person name="Kim D.-U."/>
        </authorList>
    </citation>
    <scope>NUCLEOTIDE SEQUENCE [LARGE SCALE GENOMIC DNA]</scope>
    <source>
        <strain evidence="1 2">DB2414S</strain>
    </source>
</reference>